<evidence type="ECO:0000313" key="2">
    <source>
        <dbReference type="EMBL" id="KPJ63805.1"/>
    </source>
</evidence>
<dbReference type="EMBL" id="LIZX01000218">
    <property type="protein sequence ID" value="KPJ63805.1"/>
    <property type="molecule type" value="Genomic_DNA"/>
</dbReference>
<reference evidence="2 3" key="1">
    <citation type="journal article" date="2015" name="Microbiome">
        <title>Genomic resolution of linkages in carbon, nitrogen, and sulfur cycling among widespread estuary sediment bacteria.</title>
        <authorList>
            <person name="Baker B.J."/>
            <person name="Lazar C.S."/>
            <person name="Teske A.P."/>
            <person name="Dick G.J."/>
        </authorList>
    </citation>
    <scope>NUCLEOTIDE SEQUENCE [LARGE SCALE GENOMIC DNA]</scope>
    <source>
        <strain evidence="2">DG_54_3</strain>
    </source>
</reference>
<dbReference type="InterPro" id="IPR000182">
    <property type="entry name" value="GNAT_dom"/>
</dbReference>
<comment type="caution">
    <text evidence="2">The sequence shown here is derived from an EMBL/GenBank/DDBJ whole genome shotgun (WGS) entry which is preliminary data.</text>
</comment>
<proteinExistence type="predicted"/>
<dbReference type="PROSITE" id="PS51186">
    <property type="entry name" value="GNAT"/>
    <property type="match status" value="1"/>
</dbReference>
<gene>
    <name evidence="2" type="ORF">AMJ44_13940</name>
</gene>
<dbReference type="SUPFAM" id="SSF55729">
    <property type="entry name" value="Acyl-CoA N-acyltransferases (Nat)"/>
    <property type="match status" value="1"/>
</dbReference>
<name>A0A0S7XMS6_UNCSA</name>
<evidence type="ECO:0000259" key="1">
    <source>
        <dbReference type="PROSITE" id="PS51186"/>
    </source>
</evidence>
<dbReference type="InterPro" id="IPR051531">
    <property type="entry name" value="N-acetyltransferase"/>
</dbReference>
<protein>
    <recommendedName>
        <fullName evidence="1">N-acetyltransferase domain-containing protein</fullName>
    </recommendedName>
</protein>
<dbReference type="InterPro" id="IPR016181">
    <property type="entry name" value="Acyl_CoA_acyltransferase"/>
</dbReference>
<evidence type="ECO:0000313" key="3">
    <source>
        <dbReference type="Proteomes" id="UP000051861"/>
    </source>
</evidence>
<dbReference type="Proteomes" id="UP000051861">
    <property type="component" value="Unassembled WGS sequence"/>
</dbReference>
<dbReference type="GO" id="GO:0016747">
    <property type="term" value="F:acyltransferase activity, transferring groups other than amino-acyl groups"/>
    <property type="evidence" value="ECO:0007669"/>
    <property type="project" value="InterPro"/>
</dbReference>
<dbReference type="Pfam" id="PF13302">
    <property type="entry name" value="Acetyltransf_3"/>
    <property type="match status" value="1"/>
</dbReference>
<organism evidence="2 3">
    <name type="scientific">candidate division WOR-1 bacterium DG_54_3</name>
    <dbReference type="NCBI Taxonomy" id="1703775"/>
    <lineage>
        <taxon>Bacteria</taxon>
        <taxon>Bacillati</taxon>
        <taxon>Saganbacteria</taxon>
    </lineage>
</organism>
<accession>A0A0S7XMS6</accession>
<sequence length="163" mass="18853">MLETKRLILRKMTLEDTSDLLHIFSDPRVMQSFGGELFDRHRMERWVRRNLAHQEKYGYGLFSVILKAEDTLVGDCGLEHMEVDGQPEVEMGYDMRSDYWGRGFATEAAGAVRDFALQQLRLPRVISLVRPENVASRRVAEKIGMAQEKEIVRGGCPYWVYVL</sequence>
<dbReference type="PANTHER" id="PTHR43792">
    <property type="entry name" value="GNAT FAMILY, PUTATIVE (AFU_ORTHOLOGUE AFUA_3G00765)-RELATED-RELATED"/>
    <property type="match status" value="1"/>
</dbReference>
<dbReference type="AlphaFoldDB" id="A0A0S7XMS6"/>
<dbReference type="PANTHER" id="PTHR43792:SF1">
    <property type="entry name" value="N-ACETYLTRANSFERASE DOMAIN-CONTAINING PROTEIN"/>
    <property type="match status" value="1"/>
</dbReference>
<dbReference type="Gene3D" id="3.40.630.30">
    <property type="match status" value="1"/>
</dbReference>
<feature type="domain" description="N-acetyltransferase" evidence="1">
    <location>
        <begin position="7"/>
        <end position="163"/>
    </location>
</feature>